<feature type="domain" description="CAAX prenyl protease 2/Lysostaphin resistance protein A-like" evidence="2">
    <location>
        <begin position="143"/>
        <end position="245"/>
    </location>
</feature>
<sequence length="292" mass="32220">MQDTKYASATRLFGNRLPASTNLANRTKSHHLALYLIVSFAIAWGTWIGCWYFGERGMAAHELIPFVLAGSFGPFIAAGVCAALEGGLLGAVRFYGRILEWRMGWSVFLTSVLALPILAIITAALFERSGGLPIFHITWTGLPLTYLWLLVLGGPVAEEFGWSYLSDALDGRLELRLATWVLGVVWALWHLPLFFLDVPGLSQRFIPFTIFLAMAIAARFLFSWAYHRGRYSVLSNLLIHNGLNLSLSIVTIVTPTIGAGQPRLLCLTALTALFAALLWWRAPLSAKLRANA</sequence>
<feature type="transmembrane region" description="Helical" evidence="1">
    <location>
        <begin position="66"/>
        <end position="91"/>
    </location>
</feature>
<feature type="transmembrane region" description="Helical" evidence="1">
    <location>
        <begin position="177"/>
        <end position="198"/>
    </location>
</feature>
<dbReference type="PANTHER" id="PTHR35797:SF1">
    <property type="entry name" value="PROTEASE"/>
    <property type="match status" value="1"/>
</dbReference>
<keyword evidence="3" id="KW-0645">Protease</keyword>
<feature type="transmembrane region" description="Helical" evidence="1">
    <location>
        <begin position="137"/>
        <end position="157"/>
    </location>
</feature>
<dbReference type="EMBL" id="FNCJ01000044">
    <property type="protein sequence ID" value="SDI89506.1"/>
    <property type="molecule type" value="Genomic_DNA"/>
</dbReference>
<dbReference type="AlphaFoldDB" id="A0A1G8PAZ4"/>
<dbReference type="InterPro" id="IPR003675">
    <property type="entry name" value="Rce1/LyrA-like_dom"/>
</dbReference>
<dbReference type="InterPro" id="IPR042150">
    <property type="entry name" value="MmRce1-like"/>
</dbReference>
<keyword evidence="3" id="KW-0378">Hydrolase</keyword>
<evidence type="ECO:0000313" key="4">
    <source>
        <dbReference type="Proteomes" id="UP000199706"/>
    </source>
</evidence>
<dbReference type="Proteomes" id="UP000199706">
    <property type="component" value="Unassembled WGS sequence"/>
</dbReference>
<dbReference type="RefSeq" id="WP_090696046.1">
    <property type="nucleotide sequence ID" value="NZ_FNCJ01000044.1"/>
</dbReference>
<feature type="transmembrane region" description="Helical" evidence="1">
    <location>
        <begin position="32"/>
        <end position="54"/>
    </location>
</feature>
<protein>
    <submittedName>
        <fullName evidence="3">CAAX protease self-immunity</fullName>
    </submittedName>
</protein>
<dbReference type="GO" id="GO:0008233">
    <property type="term" value="F:peptidase activity"/>
    <property type="evidence" value="ECO:0007669"/>
    <property type="project" value="UniProtKB-KW"/>
</dbReference>
<dbReference type="Pfam" id="PF02517">
    <property type="entry name" value="Rce1-like"/>
    <property type="match status" value="1"/>
</dbReference>
<accession>A0A1G8PAZ4</accession>
<dbReference type="OrthoDB" id="9156386at2"/>
<evidence type="ECO:0000259" key="2">
    <source>
        <dbReference type="Pfam" id="PF02517"/>
    </source>
</evidence>
<feature type="transmembrane region" description="Helical" evidence="1">
    <location>
        <begin position="205"/>
        <end position="226"/>
    </location>
</feature>
<name>A0A1G8PAZ4_9BURK</name>
<evidence type="ECO:0000313" key="3">
    <source>
        <dbReference type="EMBL" id="SDI89506.1"/>
    </source>
</evidence>
<evidence type="ECO:0000256" key="1">
    <source>
        <dbReference type="SAM" id="Phobius"/>
    </source>
</evidence>
<feature type="transmembrane region" description="Helical" evidence="1">
    <location>
        <begin position="103"/>
        <end position="125"/>
    </location>
</feature>
<reference evidence="3 4" key="1">
    <citation type="submission" date="2016-10" db="EMBL/GenBank/DDBJ databases">
        <authorList>
            <person name="de Groot N.N."/>
        </authorList>
    </citation>
    <scope>NUCLEOTIDE SEQUENCE [LARGE SCALE GENOMIC DNA]</scope>
    <source>
        <strain evidence="3 4">LMG 2247</strain>
    </source>
</reference>
<feature type="transmembrane region" description="Helical" evidence="1">
    <location>
        <begin position="238"/>
        <end position="257"/>
    </location>
</feature>
<dbReference type="GO" id="GO:0006508">
    <property type="term" value="P:proteolysis"/>
    <property type="evidence" value="ECO:0007669"/>
    <property type="project" value="UniProtKB-KW"/>
</dbReference>
<organism evidence="3 4">
    <name type="scientific">Paraburkholderia phenazinium</name>
    <dbReference type="NCBI Taxonomy" id="60549"/>
    <lineage>
        <taxon>Bacteria</taxon>
        <taxon>Pseudomonadati</taxon>
        <taxon>Pseudomonadota</taxon>
        <taxon>Betaproteobacteria</taxon>
        <taxon>Burkholderiales</taxon>
        <taxon>Burkholderiaceae</taxon>
        <taxon>Paraburkholderia</taxon>
    </lineage>
</organism>
<keyword evidence="1" id="KW-0472">Membrane</keyword>
<keyword evidence="1" id="KW-0812">Transmembrane</keyword>
<dbReference type="PANTHER" id="PTHR35797">
    <property type="entry name" value="PROTEASE-RELATED"/>
    <property type="match status" value="1"/>
</dbReference>
<keyword evidence="1" id="KW-1133">Transmembrane helix</keyword>
<proteinExistence type="predicted"/>
<feature type="transmembrane region" description="Helical" evidence="1">
    <location>
        <begin position="264"/>
        <end position="282"/>
    </location>
</feature>
<gene>
    <name evidence="3" type="ORF">SAMN05216466_1442</name>
</gene>